<reference evidence="11 12" key="1">
    <citation type="submission" date="2015-10" db="EMBL/GenBank/DDBJ databases">
        <title>Corynebacteirum lowii and Corynebacterium oculi species nova, derived from human clinical disease and and emended description of Corynebacterium mastiditis.</title>
        <authorList>
            <person name="Bernard K."/>
            <person name="Pacheco A.L."/>
            <person name="Mcdougall C."/>
            <person name="Burtx T."/>
            <person name="Weibe D."/>
            <person name="Tyler S."/>
            <person name="Olson A.B."/>
            <person name="Cnockaert M."/>
            <person name="Eguchi H."/>
            <person name="Kuwahara T."/>
            <person name="Nakayama-Imaohji H."/>
            <person name="Boudewijins M."/>
            <person name="Van Hoecke F."/>
            <person name="Bernier A.-M."/>
            <person name="Vandamme P."/>
        </authorList>
    </citation>
    <scope>NUCLEOTIDE SEQUENCE [LARGE SCALE GENOMIC DNA]</scope>
    <source>
        <strain evidence="11 12">NML 130210</strain>
    </source>
</reference>
<keyword evidence="7 9" id="KW-0472">Membrane</keyword>
<dbReference type="InterPro" id="IPR038076">
    <property type="entry name" value="MgtE_N_sf"/>
</dbReference>
<keyword evidence="5 9" id="KW-0460">Magnesium</keyword>
<dbReference type="SMART" id="SM00924">
    <property type="entry name" value="MgtE_N"/>
    <property type="match status" value="1"/>
</dbReference>
<comment type="subunit">
    <text evidence="9">Homodimer.</text>
</comment>
<dbReference type="CDD" id="cd04606">
    <property type="entry name" value="CBS_pair_Mg_transporter"/>
    <property type="match status" value="1"/>
</dbReference>
<gene>
    <name evidence="11" type="ORF">Cocul_01364</name>
</gene>
<evidence type="ECO:0000256" key="7">
    <source>
        <dbReference type="ARBA" id="ARBA00023136"/>
    </source>
</evidence>
<dbReference type="Proteomes" id="UP000050517">
    <property type="component" value="Unassembled WGS sequence"/>
</dbReference>
<comment type="subcellular location">
    <subcellularLocation>
        <location evidence="9">Cell membrane</location>
        <topology evidence="9">Multi-pass membrane protein</topology>
    </subcellularLocation>
    <subcellularLocation>
        <location evidence="1">Membrane</location>
        <topology evidence="1">Multi-pass membrane protein</topology>
    </subcellularLocation>
</comment>
<dbReference type="STRING" id="1544416.Cocul_01364"/>
<dbReference type="InterPro" id="IPR036739">
    <property type="entry name" value="SLC41_membr_dom_sf"/>
</dbReference>
<dbReference type="SUPFAM" id="SSF158791">
    <property type="entry name" value="MgtE N-terminal domain-like"/>
    <property type="match status" value="1"/>
</dbReference>
<keyword evidence="3 9" id="KW-0813">Transport</keyword>
<dbReference type="InterPro" id="IPR006668">
    <property type="entry name" value="Mg_transptr_MgtE_intracell_dom"/>
</dbReference>
<organism evidence="11 12">
    <name type="scientific">Corynebacterium oculi</name>
    <dbReference type="NCBI Taxonomy" id="1544416"/>
    <lineage>
        <taxon>Bacteria</taxon>
        <taxon>Bacillati</taxon>
        <taxon>Actinomycetota</taxon>
        <taxon>Actinomycetes</taxon>
        <taxon>Mycobacteriales</taxon>
        <taxon>Corynebacteriaceae</taxon>
        <taxon>Corynebacterium</taxon>
    </lineage>
</organism>
<dbReference type="PANTHER" id="PTHR43773">
    <property type="entry name" value="MAGNESIUM TRANSPORTER MGTE"/>
    <property type="match status" value="1"/>
</dbReference>
<dbReference type="GO" id="GO:0046872">
    <property type="term" value="F:metal ion binding"/>
    <property type="evidence" value="ECO:0007669"/>
    <property type="project" value="UniProtKB-KW"/>
</dbReference>
<keyword evidence="4 9" id="KW-0812">Transmembrane</keyword>
<evidence type="ECO:0000256" key="9">
    <source>
        <dbReference type="RuleBase" id="RU362011"/>
    </source>
</evidence>
<dbReference type="SUPFAM" id="SSF54631">
    <property type="entry name" value="CBS-domain pair"/>
    <property type="match status" value="1"/>
</dbReference>
<dbReference type="SUPFAM" id="SSF161093">
    <property type="entry name" value="MgtE membrane domain-like"/>
    <property type="match status" value="1"/>
</dbReference>
<dbReference type="InterPro" id="IPR006669">
    <property type="entry name" value="MgtE_transporter"/>
</dbReference>
<evidence type="ECO:0000259" key="10">
    <source>
        <dbReference type="PROSITE" id="PS51371"/>
    </source>
</evidence>
<evidence type="ECO:0000256" key="8">
    <source>
        <dbReference type="PROSITE-ProRule" id="PRU00703"/>
    </source>
</evidence>
<feature type="domain" description="CBS" evidence="10">
    <location>
        <begin position="135"/>
        <end position="197"/>
    </location>
</feature>
<dbReference type="Pfam" id="PF03448">
    <property type="entry name" value="MgtE_N"/>
    <property type="match status" value="1"/>
</dbReference>
<feature type="transmembrane region" description="Helical" evidence="9">
    <location>
        <begin position="385"/>
        <end position="407"/>
    </location>
</feature>
<comment type="function">
    <text evidence="9">Acts as a magnesium transporter.</text>
</comment>
<dbReference type="PATRIC" id="fig|1544416.3.peg.1370"/>
<dbReference type="RefSeq" id="WP_055122471.1">
    <property type="nucleotide sequence ID" value="NZ_LKST01000002.1"/>
</dbReference>
<dbReference type="OrthoDB" id="9790355at2"/>
<keyword evidence="9" id="KW-1003">Cell membrane</keyword>
<dbReference type="EMBL" id="LKST01000002">
    <property type="protein sequence ID" value="KQB84559.1"/>
    <property type="molecule type" value="Genomic_DNA"/>
</dbReference>
<feature type="transmembrane region" description="Helical" evidence="9">
    <location>
        <begin position="422"/>
        <end position="443"/>
    </location>
</feature>
<dbReference type="PROSITE" id="PS51371">
    <property type="entry name" value="CBS"/>
    <property type="match status" value="1"/>
</dbReference>
<dbReference type="PANTHER" id="PTHR43773:SF1">
    <property type="entry name" value="MAGNESIUM TRANSPORTER MGTE"/>
    <property type="match status" value="1"/>
</dbReference>
<comment type="similarity">
    <text evidence="2 9">Belongs to the SLC41A transporter family.</text>
</comment>
<keyword evidence="8" id="KW-0129">CBS domain</keyword>
<keyword evidence="12" id="KW-1185">Reference proteome</keyword>
<dbReference type="InterPro" id="IPR046342">
    <property type="entry name" value="CBS_dom_sf"/>
</dbReference>
<dbReference type="Pfam" id="PF01769">
    <property type="entry name" value="MgtE"/>
    <property type="match status" value="1"/>
</dbReference>
<evidence type="ECO:0000313" key="12">
    <source>
        <dbReference type="Proteomes" id="UP000050517"/>
    </source>
</evidence>
<evidence type="ECO:0000256" key="1">
    <source>
        <dbReference type="ARBA" id="ARBA00004141"/>
    </source>
</evidence>
<evidence type="ECO:0000256" key="3">
    <source>
        <dbReference type="ARBA" id="ARBA00022448"/>
    </source>
</evidence>
<comment type="caution">
    <text evidence="11">The sequence shown here is derived from an EMBL/GenBank/DDBJ whole genome shotgun (WGS) entry which is preliminary data.</text>
</comment>
<dbReference type="NCBIfam" id="TIGR00400">
    <property type="entry name" value="mgtE"/>
    <property type="match status" value="1"/>
</dbReference>
<evidence type="ECO:0000256" key="5">
    <source>
        <dbReference type="ARBA" id="ARBA00022842"/>
    </source>
</evidence>
<dbReference type="InterPro" id="IPR000644">
    <property type="entry name" value="CBS_dom"/>
</dbReference>
<evidence type="ECO:0000256" key="6">
    <source>
        <dbReference type="ARBA" id="ARBA00022989"/>
    </source>
</evidence>
<sequence>MASEKITLTRLDFDPARAPQLAEELAQAPIHEVIEVVERSPAARAALILRLLSRSRAIDVFDALDPAHQADLIGALQGKETYEFFEDMDPDDRVSLLDELPAEIAEQLLRNLDATERDVTGVVLGYPKGSVGRRMSPEVPTIYADMTAGEALAEIRLQAHEVETIYLIPITNRDRTLVGVCSLRTMFTAEPETPLERLMVEPVYANAHDDAEETARWFLPLDYLAIPIVDDSTRLVGILTFDDAADIAEEAESEDSARAGGAEPLQQPYLSTPLLKLVRSRVVWLLVLAVSALLTVKVLDTFEATLSQAVVLSLFIPLLTGTGGNTGNQAATTVTRSLALGDVRKRDVAQVMWRELRVGLVLGALLGSLGFTLATLVYGLPIGMVIGLTMLAVCTMSATVGGAMPIIAKAVGADPAVFSNPFISTFCDATGLIVYFCIAKAILGL</sequence>
<evidence type="ECO:0000256" key="2">
    <source>
        <dbReference type="ARBA" id="ARBA00009749"/>
    </source>
</evidence>
<protein>
    <recommendedName>
        <fullName evidence="9">Magnesium transporter MgtE</fullName>
    </recommendedName>
</protein>
<keyword evidence="6 9" id="KW-1133">Transmembrane helix</keyword>
<proteinExistence type="inferred from homology"/>
<name>A0A0Q1DWI1_9CORY</name>
<dbReference type="Gene3D" id="1.10.357.20">
    <property type="entry name" value="SLC41 divalent cation transporters, integral membrane domain"/>
    <property type="match status" value="1"/>
</dbReference>
<dbReference type="Gene3D" id="1.25.60.10">
    <property type="entry name" value="MgtE N-terminal domain-like"/>
    <property type="match status" value="1"/>
</dbReference>
<dbReference type="GO" id="GO:0015095">
    <property type="term" value="F:magnesium ion transmembrane transporter activity"/>
    <property type="evidence" value="ECO:0007669"/>
    <property type="project" value="UniProtKB-UniRule"/>
</dbReference>
<accession>A0A0Q1DWI1</accession>
<dbReference type="Gene3D" id="3.10.580.10">
    <property type="entry name" value="CBS-domain"/>
    <property type="match status" value="1"/>
</dbReference>
<dbReference type="AlphaFoldDB" id="A0A0Q1DWI1"/>
<keyword evidence="9" id="KW-0479">Metal-binding</keyword>
<dbReference type="GO" id="GO:0005886">
    <property type="term" value="C:plasma membrane"/>
    <property type="evidence" value="ECO:0007669"/>
    <property type="project" value="UniProtKB-SubCell"/>
</dbReference>
<feature type="transmembrane region" description="Helical" evidence="9">
    <location>
        <begin position="358"/>
        <end position="378"/>
    </location>
</feature>
<comment type="caution">
    <text evidence="9">Lacks conserved residue(s) required for the propagation of feature annotation.</text>
</comment>
<evidence type="ECO:0000256" key="4">
    <source>
        <dbReference type="ARBA" id="ARBA00022692"/>
    </source>
</evidence>
<dbReference type="InterPro" id="IPR006667">
    <property type="entry name" value="SLC41_membr_dom"/>
</dbReference>
<dbReference type="Pfam" id="PF00571">
    <property type="entry name" value="CBS"/>
    <property type="match status" value="2"/>
</dbReference>
<evidence type="ECO:0000313" key="11">
    <source>
        <dbReference type="EMBL" id="KQB84559.1"/>
    </source>
</evidence>